<dbReference type="InterPro" id="IPR036396">
    <property type="entry name" value="Cyt_P450_sf"/>
</dbReference>
<feature type="transmembrane region" description="Helical" evidence="16">
    <location>
        <begin position="30"/>
        <end position="47"/>
    </location>
</feature>
<evidence type="ECO:0000313" key="17">
    <source>
        <dbReference type="Proteomes" id="UP000829291"/>
    </source>
</evidence>
<evidence type="ECO:0000256" key="8">
    <source>
        <dbReference type="ARBA" id="ARBA00022824"/>
    </source>
</evidence>
<dbReference type="GeneID" id="107223330"/>
<feature type="binding site" description="axial binding residue" evidence="14">
    <location>
        <position position="471"/>
    </location>
    <ligand>
        <name>heme</name>
        <dbReference type="ChEBI" id="CHEBI:30413"/>
    </ligand>
    <ligandPart>
        <name>Fe</name>
        <dbReference type="ChEBI" id="CHEBI:18248"/>
    </ligandPart>
</feature>
<sequence length="524" mass="59789">MTVGNEGHPTDESSGFKPRDFTVFWKCPDTGFFLVAIGILCGVWMSMKMQEWLQKQLKLLKLGLKLRGPPALPFIGNALQFACSPEEILDRIVDLCKHYDSPFRFWLGPKLFVILTKPCDIEVILGSPKAAYKGLVYRFFQPFIGRGLISGSGPTQRTHRKLIMPMLNAKVLDEYVEYFVHHSEYCVNRLEELVDTEEFDIYPFLEHCTIDIILDTIMGASGTSQQGGYQQLAEASRKIYDLVYPRMTKLWLHPDWIYGWTDYGEQTVTAAEIVHSFTESLIVRKRKEHHALERGSVLASRPRLMLLEQLIAHVEKTSVMNDEKLRDEIYTVFLAAQDTSAVISSFVFLMLGMHQSIQDKVRTELHEVLGEGSVTAENIHDLKYVEMVVKETLRLFPIAPLMVRELKGDVDLQTMTLLEGCSVIMVPYMTHRDPNHWANPDEFDPDRFASENSVGRHSCAYVPFSGGLRGCIGQKYAIMCLKTLVANVVRRFRLSCRKSLHELRLKTDISIRSIDGYKVSITHA</sequence>
<dbReference type="PRINTS" id="PR00463">
    <property type="entry name" value="EP450I"/>
</dbReference>
<evidence type="ECO:0000256" key="3">
    <source>
        <dbReference type="ARBA" id="ARBA00004174"/>
    </source>
</evidence>
<dbReference type="Pfam" id="PF00067">
    <property type="entry name" value="p450"/>
    <property type="match status" value="1"/>
</dbReference>
<dbReference type="InterPro" id="IPR017972">
    <property type="entry name" value="Cyt_P450_CS"/>
</dbReference>
<dbReference type="GO" id="GO:0004497">
    <property type="term" value="F:monooxygenase activity"/>
    <property type="evidence" value="ECO:0007669"/>
    <property type="project" value="UniProtKB-KW"/>
</dbReference>
<dbReference type="AlphaFoldDB" id="A0A6J0BUC9"/>
<dbReference type="KEGG" id="nlo:107223330"/>
<dbReference type="RefSeq" id="XP_015518466.2">
    <property type="nucleotide sequence ID" value="XM_015662980.2"/>
</dbReference>
<dbReference type="OrthoDB" id="1470350at2759"/>
<keyword evidence="7 14" id="KW-0479">Metal-binding</keyword>
<comment type="similarity">
    <text evidence="5 15">Belongs to the cytochrome P450 family.</text>
</comment>
<protein>
    <submittedName>
        <fullName evidence="18">Cytochrome P450 4C1-like</fullName>
    </submittedName>
</protein>
<evidence type="ECO:0000256" key="16">
    <source>
        <dbReference type="SAM" id="Phobius"/>
    </source>
</evidence>
<evidence type="ECO:0000256" key="13">
    <source>
        <dbReference type="ARBA" id="ARBA00023136"/>
    </source>
</evidence>
<comment type="subcellular location">
    <subcellularLocation>
        <location evidence="4">Endoplasmic reticulum membrane</location>
        <topology evidence="4">Peripheral membrane protein</topology>
    </subcellularLocation>
    <subcellularLocation>
        <location evidence="3">Microsome membrane</location>
        <topology evidence="3">Peripheral membrane protein</topology>
    </subcellularLocation>
</comment>
<gene>
    <name evidence="18" type="primary">LOC107223330</name>
</gene>
<dbReference type="InterPro" id="IPR002401">
    <property type="entry name" value="Cyt_P450_E_grp-I"/>
</dbReference>
<organism evidence="18">
    <name type="scientific">Neodiprion lecontei</name>
    <name type="common">Redheaded pine sawfly</name>
    <dbReference type="NCBI Taxonomy" id="441921"/>
    <lineage>
        <taxon>Eukaryota</taxon>
        <taxon>Metazoa</taxon>
        <taxon>Ecdysozoa</taxon>
        <taxon>Arthropoda</taxon>
        <taxon>Hexapoda</taxon>
        <taxon>Insecta</taxon>
        <taxon>Pterygota</taxon>
        <taxon>Neoptera</taxon>
        <taxon>Endopterygota</taxon>
        <taxon>Hymenoptera</taxon>
        <taxon>Tenthredinoidea</taxon>
        <taxon>Diprionidae</taxon>
        <taxon>Diprioninae</taxon>
        <taxon>Neodiprion</taxon>
    </lineage>
</organism>
<evidence type="ECO:0000256" key="15">
    <source>
        <dbReference type="RuleBase" id="RU000461"/>
    </source>
</evidence>
<keyword evidence="9" id="KW-0492">Microsome</keyword>
<evidence type="ECO:0000256" key="6">
    <source>
        <dbReference type="ARBA" id="ARBA00022617"/>
    </source>
</evidence>
<comment type="cofactor">
    <cofactor evidence="1 14">
        <name>heme</name>
        <dbReference type="ChEBI" id="CHEBI:30413"/>
    </cofactor>
</comment>
<evidence type="ECO:0000256" key="9">
    <source>
        <dbReference type="ARBA" id="ARBA00022848"/>
    </source>
</evidence>
<dbReference type="CDD" id="cd20628">
    <property type="entry name" value="CYP4"/>
    <property type="match status" value="1"/>
</dbReference>
<dbReference type="Gene3D" id="1.10.630.10">
    <property type="entry name" value="Cytochrome P450"/>
    <property type="match status" value="1"/>
</dbReference>
<evidence type="ECO:0000256" key="2">
    <source>
        <dbReference type="ARBA" id="ARBA00003690"/>
    </source>
</evidence>
<evidence type="ECO:0000313" key="18">
    <source>
        <dbReference type="RefSeq" id="XP_015518466.2"/>
    </source>
</evidence>
<dbReference type="PRINTS" id="PR00385">
    <property type="entry name" value="P450"/>
</dbReference>
<keyword evidence="13 16" id="KW-0472">Membrane</keyword>
<evidence type="ECO:0000256" key="4">
    <source>
        <dbReference type="ARBA" id="ARBA00004406"/>
    </source>
</evidence>
<keyword evidence="10 15" id="KW-0560">Oxidoreductase</keyword>
<dbReference type="PROSITE" id="PS00086">
    <property type="entry name" value="CYTOCHROME_P450"/>
    <property type="match status" value="1"/>
</dbReference>
<dbReference type="InterPro" id="IPR050196">
    <property type="entry name" value="Cytochrome_P450_Monoox"/>
</dbReference>
<evidence type="ECO:0000256" key="14">
    <source>
        <dbReference type="PIRSR" id="PIRSR602401-1"/>
    </source>
</evidence>
<keyword evidence="12 15" id="KW-0503">Monooxygenase</keyword>
<keyword evidence="11 14" id="KW-0408">Iron</keyword>
<evidence type="ECO:0000256" key="1">
    <source>
        <dbReference type="ARBA" id="ARBA00001971"/>
    </source>
</evidence>
<dbReference type="GO" id="GO:0005789">
    <property type="term" value="C:endoplasmic reticulum membrane"/>
    <property type="evidence" value="ECO:0007669"/>
    <property type="project" value="UniProtKB-SubCell"/>
</dbReference>
<keyword evidence="17" id="KW-1185">Reference proteome</keyword>
<keyword evidence="8" id="KW-0256">Endoplasmic reticulum</keyword>
<dbReference type="InterPro" id="IPR001128">
    <property type="entry name" value="Cyt_P450"/>
</dbReference>
<dbReference type="InParanoid" id="A0A6J0BUC9"/>
<keyword evidence="6 14" id="KW-0349">Heme</keyword>
<dbReference type="GO" id="GO:0020037">
    <property type="term" value="F:heme binding"/>
    <property type="evidence" value="ECO:0007669"/>
    <property type="project" value="InterPro"/>
</dbReference>
<dbReference type="GO" id="GO:0005506">
    <property type="term" value="F:iron ion binding"/>
    <property type="evidence" value="ECO:0007669"/>
    <property type="project" value="InterPro"/>
</dbReference>
<comment type="function">
    <text evidence="2">May be involved in the metabolism of insect hormones and in the breakdown of synthetic insecticides.</text>
</comment>
<dbReference type="PANTHER" id="PTHR24291">
    <property type="entry name" value="CYTOCHROME P450 FAMILY 4"/>
    <property type="match status" value="1"/>
</dbReference>
<dbReference type="PANTHER" id="PTHR24291:SF189">
    <property type="entry name" value="CYTOCHROME P450 4C3-RELATED"/>
    <property type="match status" value="1"/>
</dbReference>
<dbReference type="SUPFAM" id="SSF48264">
    <property type="entry name" value="Cytochrome P450"/>
    <property type="match status" value="1"/>
</dbReference>
<evidence type="ECO:0000256" key="10">
    <source>
        <dbReference type="ARBA" id="ARBA00023002"/>
    </source>
</evidence>
<evidence type="ECO:0000256" key="7">
    <source>
        <dbReference type="ARBA" id="ARBA00022723"/>
    </source>
</evidence>
<evidence type="ECO:0000256" key="11">
    <source>
        <dbReference type="ARBA" id="ARBA00023004"/>
    </source>
</evidence>
<keyword evidence="16" id="KW-1133">Transmembrane helix</keyword>
<reference evidence="18" key="1">
    <citation type="submission" date="2025-08" db="UniProtKB">
        <authorList>
            <consortium name="RefSeq"/>
        </authorList>
    </citation>
    <scope>IDENTIFICATION</scope>
    <source>
        <tissue evidence="18">Thorax and Abdomen</tissue>
    </source>
</reference>
<proteinExistence type="inferred from homology"/>
<dbReference type="GO" id="GO:0016705">
    <property type="term" value="F:oxidoreductase activity, acting on paired donors, with incorporation or reduction of molecular oxygen"/>
    <property type="evidence" value="ECO:0007669"/>
    <property type="project" value="InterPro"/>
</dbReference>
<dbReference type="Proteomes" id="UP000829291">
    <property type="component" value="Chromosome 2"/>
</dbReference>
<evidence type="ECO:0000256" key="12">
    <source>
        <dbReference type="ARBA" id="ARBA00023033"/>
    </source>
</evidence>
<accession>A0A6J0BUC9</accession>
<evidence type="ECO:0000256" key="5">
    <source>
        <dbReference type="ARBA" id="ARBA00010617"/>
    </source>
</evidence>
<name>A0A6J0BUC9_NEOLC</name>
<keyword evidence="16" id="KW-0812">Transmembrane</keyword>